<feature type="binding site" evidence="3">
    <location>
        <position position="42"/>
    </location>
    <ligand>
        <name>a divalent metal cation</name>
        <dbReference type="ChEBI" id="CHEBI:60240"/>
    </ligand>
</feature>
<accession>A0A7W2EU00</accession>
<proteinExistence type="inferred from homology"/>
<evidence type="ECO:0000313" key="5">
    <source>
        <dbReference type="Proteomes" id="UP000534388"/>
    </source>
</evidence>
<dbReference type="PANTHER" id="PTHR37302:SF1">
    <property type="entry name" value="PROTEIN DINB"/>
    <property type="match status" value="1"/>
</dbReference>
<feature type="binding site" evidence="3">
    <location>
        <position position="130"/>
    </location>
    <ligand>
        <name>a divalent metal cation</name>
        <dbReference type="ChEBI" id="CHEBI:60240"/>
    </ligand>
</feature>
<protein>
    <submittedName>
        <fullName evidence="4">DinB family protein</fullName>
    </submittedName>
</protein>
<reference evidence="4 5" key="1">
    <citation type="submission" date="2020-07" db="EMBL/GenBank/DDBJ databases">
        <title>Novel species isolated from subtropical streams in China.</title>
        <authorList>
            <person name="Lu H."/>
        </authorList>
    </citation>
    <scope>NUCLEOTIDE SEQUENCE [LARGE SCALE GENOMIC DNA]</scope>
    <source>
        <strain evidence="4 5">LX20W</strain>
    </source>
</reference>
<keyword evidence="5" id="KW-1185">Reference proteome</keyword>
<evidence type="ECO:0000256" key="2">
    <source>
        <dbReference type="ARBA" id="ARBA00022723"/>
    </source>
</evidence>
<dbReference type="InterPro" id="IPR034660">
    <property type="entry name" value="DinB/YfiT-like"/>
</dbReference>
<keyword evidence="2 3" id="KW-0479">Metal-binding</keyword>
<dbReference type="SUPFAM" id="SSF109854">
    <property type="entry name" value="DinB/YfiT-like putative metalloenzymes"/>
    <property type="match status" value="1"/>
</dbReference>
<dbReference type="EMBL" id="JACEZT010000010">
    <property type="protein sequence ID" value="MBA5638601.1"/>
    <property type="molecule type" value="Genomic_DNA"/>
</dbReference>
<evidence type="ECO:0000256" key="1">
    <source>
        <dbReference type="ARBA" id="ARBA00008635"/>
    </source>
</evidence>
<dbReference type="InterPro" id="IPR007837">
    <property type="entry name" value="DinB"/>
</dbReference>
<name>A0A7W2EU00_9BURK</name>
<dbReference type="Gene3D" id="1.20.120.450">
    <property type="entry name" value="dinb family like domain"/>
    <property type="match status" value="1"/>
</dbReference>
<feature type="binding site" evidence="3">
    <location>
        <position position="126"/>
    </location>
    <ligand>
        <name>a divalent metal cation</name>
        <dbReference type="ChEBI" id="CHEBI:60240"/>
    </ligand>
</feature>
<dbReference type="AlphaFoldDB" id="A0A7W2EU00"/>
<dbReference type="GO" id="GO:0046872">
    <property type="term" value="F:metal ion binding"/>
    <property type="evidence" value="ECO:0007669"/>
    <property type="project" value="UniProtKB-KW"/>
</dbReference>
<evidence type="ECO:0000313" key="4">
    <source>
        <dbReference type="EMBL" id="MBA5638601.1"/>
    </source>
</evidence>
<dbReference type="Pfam" id="PF05163">
    <property type="entry name" value="DinB"/>
    <property type="match status" value="1"/>
</dbReference>
<evidence type="ECO:0000256" key="3">
    <source>
        <dbReference type="PIRSR" id="PIRSR607837-1"/>
    </source>
</evidence>
<dbReference type="PANTHER" id="PTHR37302">
    <property type="entry name" value="SLR1116 PROTEIN"/>
    <property type="match status" value="1"/>
</dbReference>
<dbReference type="Proteomes" id="UP000534388">
    <property type="component" value="Unassembled WGS sequence"/>
</dbReference>
<gene>
    <name evidence="4" type="ORF">H3H37_16190</name>
</gene>
<comment type="similarity">
    <text evidence="1">Belongs to the DinB family.</text>
</comment>
<sequence length="163" mass="18247">MTCAMMKSLFGHKAWANAELFDVLETLPAGPDQHTAIRTMNHIYVVDRIFQAHLLGQPHDYQGTNTTATPTLSELRRAVTATDAWFQEYIASLDDGALAERLRFKFTDGDAGTMSREEMLMHVITHGGYHRGNVGQILKNVSIAPPRDLLTKFLHIADPDRRG</sequence>
<organism evidence="4 5">
    <name type="scientific">Rugamonas brunnea</name>
    <dbReference type="NCBI Taxonomy" id="2758569"/>
    <lineage>
        <taxon>Bacteria</taxon>
        <taxon>Pseudomonadati</taxon>
        <taxon>Pseudomonadota</taxon>
        <taxon>Betaproteobacteria</taxon>
        <taxon>Burkholderiales</taxon>
        <taxon>Oxalobacteraceae</taxon>
        <taxon>Telluria group</taxon>
        <taxon>Rugamonas</taxon>
    </lineage>
</organism>
<comment type="caution">
    <text evidence="4">The sequence shown here is derived from an EMBL/GenBank/DDBJ whole genome shotgun (WGS) entry which is preliminary data.</text>
</comment>